<evidence type="ECO:0000259" key="1">
    <source>
        <dbReference type="Pfam" id="PF13503"/>
    </source>
</evidence>
<accession>A0A4R2SZL2</accession>
<sequence length="466" mass="54644">MSSLWIQLGQCRLIQQRENQNERFEPVETDIQAALLAFADNKADFERRVAKSDVLLNQSFRPTLAALPAETFFQRHGMLDLLYYARRMQPDEVRLVEMGEVFSAKPMAMETDYLLRHQIHPVKLLDRQFGRHPKLFAPDEIAKLLFPDLPIPPDVMQRGWEQWQQPVFPPPVTDPKTMEKDTALFGENLPPLKCYFILDANKHPLLHPEEFECRSESLFKGKFGEETKGVAPYLIEVHPYPDYRIESELMGLFHDKNAMTTLNWHENLGIFIHSRHDFDTVFNHLRKFPILKDESGKWFFFRFYDPKVLRNYLNIIANSPEKLSKFFGYDERIIHAFGSGYDDSFYYYQLNALPEDTIPAPIVLTNWEREGFAEQKWLKLKEDLANYAIAHYPTVVTEADFEQLLLDMDEGKKKGYQLENSILYYALAKQSAVQNKEDFETIEANFARQFPEESERADKLLNYFIG</sequence>
<dbReference type="Pfam" id="PF13503">
    <property type="entry name" value="DUF4123"/>
    <property type="match status" value="1"/>
</dbReference>
<proteinExistence type="predicted"/>
<name>A0A4R2SZL2_9PAST</name>
<evidence type="ECO:0000313" key="2">
    <source>
        <dbReference type="EMBL" id="TCP95200.1"/>
    </source>
</evidence>
<keyword evidence="3" id="KW-1185">Reference proteome</keyword>
<dbReference type="RefSeq" id="WP_131976479.1">
    <property type="nucleotide sequence ID" value="NZ_SLYB01000010.1"/>
</dbReference>
<protein>
    <submittedName>
        <fullName evidence="2">Uncharacterized protein DUF4123</fullName>
    </submittedName>
</protein>
<comment type="caution">
    <text evidence="2">The sequence shown here is derived from an EMBL/GenBank/DDBJ whole genome shotgun (WGS) entry which is preliminary data.</text>
</comment>
<dbReference type="Proteomes" id="UP000295763">
    <property type="component" value="Unassembled WGS sequence"/>
</dbReference>
<dbReference type="EMBL" id="SLYB01000010">
    <property type="protein sequence ID" value="TCP95200.1"/>
    <property type="molecule type" value="Genomic_DNA"/>
</dbReference>
<reference evidence="2 3" key="1">
    <citation type="submission" date="2019-03" db="EMBL/GenBank/DDBJ databases">
        <title>Genomic Encyclopedia of Type Strains, Phase IV (KMG-IV): sequencing the most valuable type-strain genomes for metagenomic binning, comparative biology and taxonomic classification.</title>
        <authorList>
            <person name="Goeker M."/>
        </authorList>
    </citation>
    <scope>NUCLEOTIDE SEQUENCE [LARGE SCALE GENOMIC DNA]</scope>
    <source>
        <strain evidence="2 3">DSM 28404</strain>
    </source>
</reference>
<evidence type="ECO:0000313" key="3">
    <source>
        <dbReference type="Proteomes" id="UP000295763"/>
    </source>
</evidence>
<feature type="domain" description="DUF4123" evidence="1">
    <location>
        <begin position="194"/>
        <end position="316"/>
    </location>
</feature>
<dbReference type="InterPro" id="IPR025391">
    <property type="entry name" value="DUF4123"/>
</dbReference>
<dbReference type="OrthoDB" id="7833020at2"/>
<organism evidence="2 3">
    <name type="scientific">Cricetibacter osteomyelitidis</name>
    <dbReference type="NCBI Taxonomy" id="1521931"/>
    <lineage>
        <taxon>Bacteria</taxon>
        <taxon>Pseudomonadati</taxon>
        <taxon>Pseudomonadota</taxon>
        <taxon>Gammaproteobacteria</taxon>
        <taxon>Pasteurellales</taxon>
        <taxon>Pasteurellaceae</taxon>
        <taxon>Cricetibacter</taxon>
    </lineage>
</organism>
<dbReference type="AlphaFoldDB" id="A0A4R2SZL2"/>
<gene>
    <name evidence="2" type="ORF">EDC44_11031</name>
</gene>